<dbReference type="RefSeq" id="WP_090483658.1">
    <property type="nucleotide sequence ID" value="NZ_FOUO01000002.1"/>
</dbReference>
<comment type="function">
    <text evidence="1">Involved in the modulation of the specificity of the ClpAP-mediated ATP-dependent protein degradation.</text>
</comment>
<keyword evidence="4" id="KW-0378">Hydrolase</keyword>
<protein>
    <recommendedName>
        <fullName evidence="1">ATP-dependent Clp protease adapter protein ClpS</fullName>
    </recommendedName>
</protein>
<dbReference type="OrthoDB" id="9796121at2"/>
<evidence type="ECO:0000313" key="5">
    <source>
        <dbReference type="Proteomes" id="UP000199556"/>
    </source>
</evidence>
<accession>A0A1I4PUG4</accession>
<name>A0A1I4PUG4_ECTMO</name>
<comment type="similarity">
    <text evidence="1">Belongs to the ClpS family.</text>
</comment>
<keyword evidence="5" id="KW-1185">Reference proteome</keyword>
<dbReference type="GO" id="GO:0030163">
    <property type="term" value="P:protein catabolic process"/>
    <property type="evidence" value="ECO:0007669"/>
    <property type="project" value="InterPro"/>
</dbReference>
<evidence type="ECO:0000256" key="1">
    <source>
        <dbReference type="HAMAP-Rule" id="MF_00302"/>
    </source>
</evidence>
<dbReference type="NCBIfam" id="NF000670">
    <property type="entry name" value="PRK00033.1-3"/>
    <property type="match status" value="1"/>
</dbReference>
<proteinExistence type="inferred from homology"/>
<dbReference type="FunFam" id="3.30.1390.10:FF:000002">
    <property type="entry name" value="ATP-dependent Clp protease adapter protein ClpS"/>
    <property type="match status" value="1"/>
</dbReference>
<evidence type="ECO:0000313" key="4">
    <source>
        <dbReference type="EMBL" id="SFM31502.1"/>
    </source>
</evidence>
<dbReference type="Pfam" id="PF02617">
    <property type="entry name" value="ClpS"/>
    <property type="match status" value="1"/>
</dbReference>
<dbReference type="InterPro" id="IPR022935">
    <property type="entry name" value="ClpS"/>
</dbReference>
<sequence length="106" mass="12144">MGEEPKRPEDGGLAVDEAKPRLKQPPQYKVVLLNDDYTPMEFVVEVLEVFFAMDREKATRVMLHVHTRGKGVCGIYTRDIAETKVAQVNDYSREHQHPLLCTMEEA</sequence>
<reference evidence="4 5" key="1">
    <citation type="submission" date="2016-10" db="EMBL/GenBank/DDBJ databases">
        <authorList>
            <person name="de Groot N.N."/>
        </authorList>
    </citation>
    <scope>NUCLEOTIDE SEQUENCE [LARGE SCALE GENOMIC DNA]</scope>
    <source>
        <strain evidence="4 5">DSM 4180</strain>
    </source>
</reference>
<evidence type="ECO:0000256" key="2">
    <source>
        <dbReference type="SAM" id="MobiDB-lite"/>
    </source>
</evidence>
<dbReference type="PANTHER" id="PTHR33473">
    <property type="entry name" value="ATP-DEPENDENT CLP PROTEASE ADAPTER PROTEIN CLPS1, CHLOROPLASTIC"/>
    <property type="match status" value="1"/>
</dbReference>
<dbReference type="InterPro" id="IPR014719">
    <property type="entry name" value="Ribosomal_bL12_C/ClpS-like"/>
</dbReference>
<dbReference type="PANTHER" id="PTHR33473:SF19">
    <property type="entry name" value="ATP-DEPENDENT CLP PROTEASE ADAPTER PROTEIN CLPS"/>
    <property type="match status" value="1"/>
</dbReference>
<dbReference type="Proteomes" id="UP000199556">
    <property type="component" value="Unassembled WGS sequence"/>
</dbReference>
<evidence type="ECO:0000259" key="3">
    <source>
        <dbReference type="Pfam" id="PF02617"/>
    </source>
</evidence>
<comment type="subunit">
    <text evidence="1">Binds to the N-terminal domain of the chaperone ClpA.</text>
</comment>
<dbReference type="GO" id="GO:0006508">
    <property type="term" value="P:proteolysis"/>
    <property type="evidence" value="ECO:0007669"/>
    <property type="project" value="UniProtKB-UniRule"/>
</dbReference>
<dbReference type="STRING" id="195064.SAMN05421721_102262"/>
<dbReference type="InterPro" id="IPR003769">
    <property type="entry name" value="ClpS_core"/>
</dbReference>
<dbReference type="NCBIfam" id="NF000672">
    <property type="entry name" value="PRK00033.1-5"/>
    <property type="match status" value="1"/>
</dbReference>
<feature type="region of interest" description="Disordered" evidence="2">
    <location>
        <begin position="1"/>
        <end position="20"/>
    </location>
</feature>
<dbReference type="Gene3D" id="3.30.1390.10">
    <property type="match status" value="1"/>
</dbReference>
<dbReference type="GO" id="GO:0008233">
    <property type="term" value="F:peptidase activity"/>
    <property type="evidence" value="ECO:0007669"/>
    <property type="project" value="UniProtKB-KW"/>
</dbReference>
<keyword evidence="4" id="KW-0645">Protease</keyword>
<dbReference type="SUPFAM" id="SSF54736">
    <property type="entry name" value="ClpS-like"/>
    <property type="match status" value="1"/>
</dbReference>
<organism evidence="4 5">
    <name type="scientific">Ectothiorhodospira mobilis</name>
    <dbReference type="NCBI Taxonomy" id="195064"/>
    <lineage>
        <taxon>Bacteria</taxon>
        <taxon>Pseudomonadati</taxon>
        <taxon>Pseudomonadota</taxon>
        <taxon>Gammaproteobacteria</taxon>
        <taxon>Chromatiales</taxon>
        <taxon>Ectothiorhodospiraceae</taxon>
        <taxon>Ectothiorhodospira</taxon>
    </lineage>
</organism>
<dbReference type="HAMAP" id="MF_00302">
    <property type="entry name" value="ClpS"/>
    <property type="match status" value="1"/>
</dbReference>
<dbReference type="AlphaFoldDB" id="A0A1I4PUG4"/>
<dbReference type="NCBIfam" id="NF000669">
    <property type="entry name" value="PRK00033.1-2"/>
    <property type="match status" value="1"/>
</dbReference>
<dbReference type="EMBL" id="FOUO01000002">
    <property type="protein sequence ID" value="SFM31502.1"/>
    <property type="molecule type" value="Genomic_DNA"/>
</dbReference>
<gene>
    <name evidence="1" type="primary">clpS</name>
    <name evidence="4" type="ORF">SAMN05421721_102262</name>
</gene>
<feature type="domain" description="Adaptor protein ClpS core" evidence="3">
    <location>
        <begin position="23"/>
        <end position="102"/>
    </location>
</feature>